<reference evidence="3 4" key="1">
    <citation type="submission" date="2015-03" db="EMBL/GenBank/DDBJ databases">
        <title>Genome sequencing of Methylobacterium aquaticum DSM16371 type strain.</title>
        <authorList>
            <person name="Chaudhry V."/>
            <person name="Patil P.B."/>
        </authorList>
    </citation>
    <scope>NUCLEOTIDE SEQUENCE [LARGE SCALE GENOMIC DNA]</scope>
    <source>
        <strain evidence="3 4">DSM 16371</strain>
    </source>
</reference>
<dbReference type="GO" id="GO:0007059">
    <property type="term" value="P:chromosome segregation"/>
    <property type="evidence" value="ECO:0007669"/>
    <property type="project" value="TreeGrafter"/>
</dbReference>
<dbReference type="Pfam" id="PF02195">
    <property type="entry name" value="ParB_N"/>
    <property type="match status" value="1"/>
</dbReference>
<dbReference type="InterPro" id="IPR050336">
    <property type="entry name" value="Chromosome_partition/occlusion"/>
</dbReference>
<evidence type="ECO:0000313" key="3">
    <source>
        <dbReference type="EMBL" id="KMO28630.1"/>
    </source>
</evidence>
<dbReference type="EMBL" id="LABX01000240">
    <property type="protein sequence ID" value="KMO28630.1"/>
    <property type="molecule type" value="Genomic_DNA"/>
</dbReference>
<protein>
    <recommendedName>
        <fullName evidence="2">ParB-like N-terminal domain-containing protein</fullName>
    </recommendedName>
</protein>
<name>A0A0J6S0F5_9HYPH</name>
<feature type="domain" description="ParB-like N-terminal" evidence="2">
    <location>
        <begin position="17"/>
        <end position="110"/>
    </location>
</feature>
<dbReference type="Gene3D" id="1.10.10.2830">
    <property type="match status" value="1"/>
</dbReference>
<dbReference type="Proteomes" id="UP000035929">
    <property type="component" value="Unassembled WGS sequence"/>
</dbReference>
<dbReference type="InterPro" id="IPR036086">
    <property type="entry name" value="ParB/Sulfiredoxin_sf"/>
</dbReference>
<accession>A0A0J6S0F5</accession>
<dbReference type="PANTHER" id="PTHR33375">
    <property type="entry name" value="CHROMOSOME-PARTITIONING PROTEIN PARB-RELATED"/>
    <property type="match status" value="1"/>
</dbReference>
<dbReference type="AlphaFoldDB" id="A0A0J6S0F5"/>
<dbReference type="GO" id="GO:0005694">
    <property type="term" value="C:chromosome"/>
    <property type="evidence" value="ECO:0007669"/>
    <property type="project" value="TreeGrafter"/>
</dbReference>
<evidence type="ECO:0000313" key="4">
    <source>
        <dbReference type="Proteomes" id="UP000035929"/>
    </source>
</evidence>
<dbReference type="SUPFAM" id="SSF110849">
    <property type="entry name" value="ParB/Sulfiredoxin"/>
    <property type="match status" value="1"/>
</dbReference>
<keyword evidence="1" id="KW-0175">Coiled coil</keyword>
<dbReference type="InterPro" id="IPR003115">
    <property type="entry name" value="ParB_N"/>
</dbReference>
<feature type="coiled-coil region" evidence="1">
    <location>
        <begin position="89"/>
        <end position="116"/>
    </location>
</feature>
<dbReference type="PANTHER" id="PTHR33375:SF1">
    <property type="entry name" value="CHROMOSOME-PARTITIONING PROTEIN PARB-RELATED"/>
    <property type="match status" value="1"/>
</dbReference>
<dbReference type="SMART" id="SM00470">
    <property type="entry name" value="ParB"/>
    <property type="match status" value="1"/>
</dbReference>
<comment type="caution">
    <text evidence="3">The sequence shown here is derived from an EMBL/GenBank/DDBJ whole genome shotgun (WGS) entry which is preliminary data.</text>
</comment>
<proteinExistence type="predicted"/>
<evidence type="ECO:0000256" key="1">
    <source>
        <dbReference type="SAM" id="Coils"/>
    </source>
</evidence>
<dbReference type="PATRIC" id="fig|270351.6.peg.3554"/>
<evidence type="ECO:0000259" key="2">
    <source>
        <dbReference type="SMART" id="SM00470"/>
    </source>
</evidence>
<sequence length="287" mass="31635">MDMPLTAASSELSFPIEDVLLADIYDGNRLREIEPAWAEAMAASIDQGARMPPVVLRRPDAREGIVQSYALVAGGHRVAAYRLLGRVSIRAEISTYDALQARLAEVQENLVRHDLNALDRALFIAEHKRVWELLNPDAGRGGDRRSKGAVKRQSLHFGPRRFTDEMAEKCGLGERTVKYALALSASLDPEAIRLLRGSSIARNNSELQRLAAQPTERQVRLAKLLIDGTADTVAKARIAAGDAPTGEGDPQEELFRRIVSNWQRLDAKGRKRFMEHAGLVADRKAGA</sequence>
<dbReference type="SUPFAM" id="SSF109709">
    <property type="entry name" value="KorB DNA-binding domain-like"/>
    <property type="match status" value="1"/>
</dbReference>
<gene>
    <name evidence="3" type="ORF">VP06_26900</name>
</gene>
<organism evidence="3 4">
    <name type="scientific">Methylobacterium aquaticum</name>
    <dbReference type="NCBI Taxonomy" id="270351"/>
    <lineage>
        <taxon>Bacteria</taxon>
        <taxon>Pseudomonadati</taxon>
        <taxon>Pseudomonadota</taxon>
        <taxon>Alphaproteobacteria</taxon>
        <taxon>Hyphomicrobiales</taxon>
        <taxon>Methylobacteriaceae</taxon>
        <taxon>Methylobacterium</taxon>
    </lineage>
</organism>
<dbReference type="RefSeq" id="WP_048466863.1">
    <property type="nucleotide sequence ID" value="NZ_LABX01000240.1"/>
</dbReference>